<keyword evidence="2" id="KW-1185">Reference proteome</keyword>
<reference evidence="1 2" key="1">
    <citation type="journal article" date="2012" name="Proc. Natl. Acad. Sci. U.S.A.">
        <title>Antigenic diversity is generated by distinct evolutionary mechanisms in African trypanosome species.</title>
        <authorList>
            <person name="Jackson A.P."/>
            <person name="Berry A."/>
            <person name="Aslett M."/>
            <person name="Allison H.C."/>
            <person name="Burton P."/>
            <person name="Vavrova-Anderson J."/>
            <person name="Brown R."/>
            <person name="Browne H."/>
            <person name="Corton N."/>
            <person name="Hauser H."/>
            <person name="Gamble J."/>
            <person name="Gilderthorp R."/>
            <person name="Marcello L."/>
            <person name="McQuillan J."/>
            <person name="Otto T.D."/>
            <person name="Quail M.A."/>
            <person name="Sanders M.J."/>
            <person name="van Tonder A."/>
            <person name="Ginger M.L."/>
            <person name="Field M.C."/>
            <person name="Barry J.D."/>
            <person name="Hertz-Fowler C."/>
            <person name="Berriman M."/>
        </authorList>
    </citation>
    <scope>NUCLEOTIDE SEQUENCE</scope>
    <source>
        <strain evidence="1 2">Y486</strain>
    </source>
</reference>
<dbReference type="VEuPathDB" id="TriTrypDB:TvY486_0012690"/>
<organism evidence="1 2">
    <name type="scientific">Trypanosoma vivax (strain Y486)</name>
    <dbReference type="NCBI Taxonomy" id="1055687"/>
    <lineage>
        <taxon>Eukaryota</taxon>
        <taxon>Discoba</taxon>
        <taxon>Euglenozoa</taxon>
        <taxon>Kinetoplastea</taxon>
        <taxon>Metakinetoplastina</taxon>
        <taxon>Trypanosomatida</taxon>
        <taxon>Trypanosomatidae</taxon>
        <taxon>Trypanosoma</taxon>
        <taxon>Duttonella</taxon>
    </lineage>
</organism>
<protein>
    <submittedName>
        <fullName evidence="1">Uncharacterized protein</fullName>
    </submittedName>
</protein>
<evidence type="ECO:0000313" key="1">
    <source>
        <dbReference type="EMBL" id="CCD18572.1"/>
    </source>
</evidence>
<proteinExistence type="predicted"/>
<gene>
    <name evidence="1" type="ORF">TvY486_0012690</name>
</gene>
<dbReference type="AlphaFoldDB" id="F9WM22"/>
<sequence>MARMVLAGQATLAASACTCRAPEHFLKASRAALRTFRAAKTDPETFPLSSSFCRCMRLMSASNATSCCFCWHSASLFSLILFLTNFTALLVAFSEFSQAARALAVADVALSLTHLLCASSSVESFTMALISSSHTCSDLFISTLSQNAGMSCSFKIASKVALTDRAGTSKPLPLQIPSFVENCSQLVTFKAPKNFCFCSLNAFFLPCKTASSLFFDVVIWILLAVKL</sequence>
<accession>F9WM22</accession>
<dbReference type="EMBL" id="CAEX01001434">
    <property type="protein sequence ID" value="CCD18572.1"/>
    <property type="molecule type" value="Genomic_DNA"/>
</dbReference>
<evidence type="ECO:0000313" key="2">
    <source>
        <dbReference type="Proteomes" id="UP000009027"/>
    </source>
</evidence>
<dbReference type="Proteomes" id="UP000009027">
    <property type="component" value="Unassembled WGS sequence"/>
</dbReference>
<name>F9WM22_TRYVY</name>
<dbReference type="PROSITE" id="PS51257">
    <property type="entry name" value="PROKAR_LIPOPROTEIN"/>
    <property type="match status" value="1"/>
</dbReference>